<dbReference type="HOGENOM" id="CLU_009600_0_4_11"/>
<keyword evidence="4" id="KW-1185">Reference proteome</keyword>
<dbReference type="RefSeq" id="WP_012948216.1">
    <property type="nucleotide sequence ID" value="NC_013757.1"/>
</dbReference>
<dbReference type="InterPro" id="IPR020556">
    <property type="entry name" value="Amidase_CS"/>
</dbReference>
<organism evidence="3 4">
    <name type="scientific">Geodermatophilus obscurus (strain ATCC 25078 / DSM 43160 / JCM 3152 / CCUG 61914 / KCC A-0152 / KCTC 9177 / NBRC 13315 / NRRL B-3577 / G-20)</name>
    <dbReference type="NCBI Taxonomy" id="526225"/>
    <lineage>
        <taxon>Bacteria</taxon>
        <taxon>Bacillati</taxon>
        <taxon>Actinomycetota</taxon>
        <taxon>Actinomycetes</taxon>
        <taxon>Geodermatophilales</taxon>
        <taxon>Geodermatophilaceae</taxon>
        <taxon>Geodermatophilus</taxon>
    </lineage>
</organism>
<dbReference type="GO" id="GO:0003824">
    <property type="term" value="F:catalytic activity"/>
    <property type="evidence" value="ECO:0007669"/>
    <property type="project" value="InterPro"/>
</dbReference>
<reference evidence="4" key="2">
    <citation type="submission" date="2010-01" db="EMBL/GenBank/DDBJ databases">
        <title>The complete genome of Geodermatophilus obscurus DSM 43160.</title>
        <authorList>
            <consortium name="US DOE Joint Genome Institute (JGI-PGF)"/>
            <person name="Lucas S."/>
            <person name="Copeland A."/>
            <person name="Lapidus A."/>
            <person name="Glavina del Rio T."/>
            <person name="Dalin E."/>
            <person name="Tice H."/>
            <person name="Bruce D."/>
            <person name="Goodwin L."/>
            <person name="Pitluck S."/>
            <person name="Kyrpides N."/>
            <person name="Mavromatis K."/>
            <person name="Ivanova N."/>
            <person name="Munk A.C."/>
            <person name="Brettin T."/>
            <person name="Detter J.C."/>
            <person name="Han C."/>
            <person name="Larimer F."/>
            <person name="Land M."/>
            <person name="Hauser L."/>
            <person name="Markowitz V."/>
            <person name="Cheng J.-F."/>
            <person name="Hugenholtz P."/>
            <person name="Woyke T."/>
            <person name="Wu D."/>
            <person name="Jando M."/>
            <person name="Schneider S."/>
            <person name="Klenk H.-P."/>
            <person name="Eisen J.A."/>
        </authorList>
    </citation>
    <scope>NUCLEOTIDE SEQUENCE [LARGE SCALE GENOMIC DNA]</scope>
    <source>
        <strain evidence="4">ATCC 25078 / DSM 43160 / JCM 3152 / KCC A-0152 / KCTC 9177 / NBRC 13315 / NRRL B-3577 / G-20</strain>
    </source>
</reference>
<dbReference type="Gene3D" id="3.90.1300.10">
    <property type="entry name" value="Amidase signature (AS) domain"/>
    <property type="match status" value="1"/>
</dbReference>
<evidence type="ECO:0000259" key="2">
    <source>
        <dbReference type="Pfam" id="PF01425"/>
    </source>
</evidence>
<dbReference type="eggNOG" id="COG0154">
    <property type="taxonomic scope" value="Bacteria"/>
</dbReference>
<feature type="domain" description="Amidase" evidence="2">
    <location>
        <begin position="28"/>
        <end position="471"/>
    </location>
</feature>
<evidence type="ECO:0000256" key="1">
    <source>
        <dbReference type="ARBA" id="ARBA00009199"/>
    </source>
</evidence>
<reference evidence="3 4" key="1">
    <citation type="journal article" date="2010" name="Stand. Genomic Sci.">
        <title>Complete genome sequence of Geodermatophilus obscurus type strain (G-20).</title>
        <authorList>
            <person name="Ivanova N."/>
            <person name="Sikorski J."/>
            <person name="Jando M."/>
            <person name="Munk C."/>
            <person name="Lapidus A."/>
            <person name="Glavina Del Rio T."/>
            <person name="Copeland A."/>
            <person name="Tice H."/>
            <person name="Cheng J.-F."/>
            <person name="Lucas S."/>
            <person name="Chen F."/>
            <person name="Nolan M."/>
            <person name="Bruce D."/>
            <person name="Goodwin L."/>
            <person name="Pitluck S."/>
            <person name="Mavromatis K."/>
            <person name="Mikhailova N."/>
            <person name="Pati A."/>
            <person name="Chen A."/>
            <person name="Palaniappan K."/>
            <person name="Land M."/>
            <person name="Hauser L."/>
            <person name="Chang Y.-J."/>
            <person name="Jeffries C.D."/>
            <person name="Meincke L."/>
            <person name="Brettin T."/>
            <person name="Detter J.C."/>
            <person name="Detter J.C."/>
            <person name="Rohde M."/>
            <person name="Goeker M."/>
            <person name="Bristow J."/>
            <person name="Eisen J.A."/>
            <person name="Markowitz V."/>
            <person name="Hugenholtz P."/>
            <person name="Kyrpides N.C."/>
            <person name="Klenk H.-P."/>
        </authorList>
    </citation>
    <scope>NUCLEOTIDE SEQUENCE [LARGE SCALE GENOMIC DNA]</scope>
    <source>
        <strain evidence="4">ATCC 25078 / DSM 43160 / JCM 3152 / KCC A-0152 / KCTC 9177 / NBRC 13315 / NRRL B-3577 / G-20</strain>
    </source>
</reference>
<accession>D2SFM5</accession>
<dbReference type="KEGG" id="gob:Gobs_2094"/>
<dbReference type="PANTHER" id="PTHR11895:SF7">
    <property type="entry name" value="GLUTAMYL-TRNA(GLN) AMIDOTRANSFERASE SUBUNIT A, MITOCHONDRIAL"/>
    <property type="match status" value="1"/>
</dbReference>
<dbReference type="SUPFAM" id="SSF75304">
    <property type="entry name" value="Amidase signature (AS) enzymes"/>
    <property type="match status" value="1"/>
</dbReference>
<dbReference type="Proteomes" id="UP000001382">
    <property type="component" value="Chromosome"/>
</dbReference>
<dbReference type="PROSITE" id="PS00571">
    <property type="entry name" value="AMIDASES"/>
    <property type="match status" value="1"/>
</dbReference>
<protein>
    <submittedName>
        <fullName evidence="3">Amidase</fullName>
    </submittedName>
</protein>
<dbReference type="InterPro" id="IPR000120">
    <property type="entry name" value="Amidase"/>
</dbReference>
<dbReference type="OrthoDB" id="182039at2"/>
<dbReference type="Pfam" id="PF01425">
    <property type="entry name" value="Amidase"/>
    <property type="match status" value="1"/>
</dbReference>
<dbReference type="EMBL" id="CP001867">
    <property type="protein sequence ID" value="ADB74780.1"/>
    <property type="molecule type" value="Genomic_DNA"/>
</dbReference>
<dbReference type="STRING" id="526225.Gobs_2094"/>
<comment type="similarity">
    <text evidence="1">Belongs to the amidase family.</text>
</comment>
<dbReference type="AlphaFoldDB" id="D2SFM5"/>
<evidence type="ECO:0000313" key="3">
    <source>
        <dbReference type="EMBL" id="ADB74780.1"/>
    </source>
</evidence>
<evidence type="ECO:0000313" key="4">
    <source>
        <dbReference type="Proteomes" id="UP000001382"/>
    </source>
</evidence>
<proteinExistence type="inferred from homology"/>
<dbReference type="PANTHER" id="PTHR11895">
    <property type="entry name" value="TRANSAMIDASE"/>
    <property type="match status" value="1"/>
</dbReference>
<name>D2SFM5_GEOOG</name>
<sequence length="499" mass="53797">MLDDADFAYVGATELARRVRHREVSPTDLVDACAARIEERNPSLNAFVFTDVEGARQAAREAEKALVDGSEIGPLHGVPTAIKDLFDFKPGWPATFGGVRALADFSLDAYCIFAERVEKAGAIIVGKTNSPVMGYRGTCDNPLFGATANPFDTSRNPGGSSGGSAAAVADGLVPFAEGTDGGGSIRIPAAWCGLYGYKASFGRVPSVVRPNAFGSTMPFLFEGPLTRTVEDAALVLDVLSGYHPGDMFSIDGQPHDFTRDVRRDISGMRIAYTPDFGIFPVDRRIRETVGQAVQAFRDAGAVVEQIDLTLPYGQRELSDLWCRQIMLVNVGAFENMKKNGLDLLGEHRDNFPDGYLRWADHVYGMSISELNEDYVMRSAVYDTIQAVYADFDLLVTPTLSAMPVLNSEVPGTTVGPSEVEGVEVDPYIGWCPTYLTNFTGHPAASIPAGLVDGLPVGMQIQGRRYADSDVLAASGTFESLRPWADSYHAPRDRALGPSA</sequence>
<gene>
    <name evidence="3" type="ordered locus">Gobs_2094</name>
</gene>
<dbReference type="InterPro" id="IPR036928">
    <property type="entry name" value="AS_sf"/>
</dbReference>
<dbReference type="InterPro" id="IPR023631">
    <property type="entry name" value="Amidase_dom"/>
</dbReference>